<name>A0A7V2F5G9_RHOMR</name>
<dbReference type="Pfam" id="PF01408">
    <property type="entry name" value="GFO_IDH_MocA"/>
    <property type="match status" value="1"/>
</dbReference>
<dbReference type="InterPro" id="IPR043906">
    <property type="entry name" value="Gfo/Idh/MocA_OxRdtase_bact_C"/>
</dbReference>
<dbReference type="Gene3D" id="3.30.360.10">
    <property type="entry name" value="Dihydrodipicolinate Reductase, domain 2"/>
    <property type="match status" value="1"/>
</dbReference>
<sequence length="465" mass="52339">MKRSEPSRRDFLRWSAASLLGVSVGPWVLARSSKAEMLHPEPLRPWPPSDTIGLGMIGMGIMGFGNARTALQIPGVRLVAVADCYDGRLVRTKEVFGPEVFTTRDYREVLARTDVDAVVISTPDHLHAQIAIEAMEAGKDVYLEKPMVQRIEDGLRVIEAERRTGRVLIVGSQRVSSILYAKARELFRAGAIGQLNMVEAYMNRNSAIGAWQYTIPPDASPQTVDWERFLGPAPRRPFDAVRFFRWRNYWDYGTGIPGDLFVHLFSGIHYVLDALGPTHIYASGGLRFWKDGRDVPDVMAGLYEYPDTESHPSFTLSLKVNFANGGGGGEAFRFIGDEGMIEIGWNQVRLSKLPPRRLSEQEFRGWNSLSTFPEAMQRQLLEAFRAENPPQREVSETQEVVYQAPPGYDDRLDHFRNFFEAVRTRGKVVEDGAFGFRAAAPALLSNTSYLEHRVIGWDPQTMQLT</sequence>
<dbReference type="Gene3D" id="3.40.50.720">
    <property type="entry name" value="NAD(P)-binding Rossmann-like Domain"/>
    <property type="match status" value="1"/>
</dbReference>
<dbReference type="InterPro" id="IPR006311">
    <property type="entry name" value="TAT_signal"/>
</dbReference>
<reference evidence="3" key="1">
    <citation type="journal article" date="2020" name="mSystems">
        <title>Genome- and Community-Level Interaction Insights into Carbon Utilization and Element Cycling Functions of Hydrothermarchaeota in Hydrothermal Sediment.</title>
        <authorList>
            <person name="Zhou Z."/>
            <person name="Liu Y."/>
            <person name="Xu W."/>
            <person name="Pan J."/>
            <person name="Luo Z.H."/>
            <person name="Li M."/>
        </authorList>
    </citation>
    <scope>NUCLEOTIDE SEQUENCE [LARGE SCALE GENOMIC DNA]</scope>
    <source>
        <strain evidence="3">SpSt-143</strain>
    </source>
</reference>
<evidence type="ECO:0000259" key="2">
    <source>
        <dbReference type="Pfam" id="PF19051"/>
    </source>
</evidence>
<dbReference type="InterPro" id="IPR000683">
    <property type="entry name" value="Gfo/Idh/MocA-like_OxRdtase_N"/>
</dbReference>
<protein>
    <submittedName>
        <fullName evidence="3">Gfo/Idh/MocA family oxidoreductase</fullName>
    </submittedName>
</protein>
<accession>A0A7V2F5G9</accession>
<dbReference type="GO" id="GO:0000166">
    <property type="term" value="F:nucleotide binding"/>
    <property type="evidence" value="ECO:0007669"/>
    <property type="project" value="InterPro"/>
</dbReference>
<gene>
    <name evidence="3" type="ORF">ENO59_02415</name>
</gene>
<comment type="caution">
    <text evidence="3">The sequence shown here is derived from an EMBL/GenBank/DDBJ whole genome shotgun (WGS) entry which is preliminary data.</text>
</comment>
<dbReference type="PANTHER" id="PTHR43818:SF5">
    <property type="entry name" value="OXIDOREDUCTASE FAMILY PROTEIN"/>
    <property type="match status" value="1"/>
</dbReference>
<feature type="domain" description="Gfo/Idh/MocA-like oxidoreductase N-terminal" evidence="1">
    <location>
        <begin position="53"/>
        <end position="171"/>
    </location>
</feature>
<organism evidence="3">
    <name type="scientific">Rhodothermus marinus</name>
    <name type="common">Rhodothermus obamensis</name>
    <dbReference type="NCBI Taxonomy" id="29549"/>
    <lineage>
        <taxon>Bacteria</taxon>
        <taxon>Pseudomonadati</taxon>
        <taxon>Rhodothermota</taxon>
        <taxon>Rhodothermia</taxon>
        <taxon>Rhodothermales</taxon>
        <taxon>Rhodothermaceae</taxon>
        <taxon>Rhodothermus</taxon>
    </lineage>
</organism>
<evidence type="ECO:0000313" key="3">
    <source>
        <dbReference type="EMBL" id="HER95361.1"/>
    </source>
</evidence>
<dbReference type="InterPro" id="IPR036291">
    <property type="entry name" value="NAD(P)-bd_dom_sf"/>
</dbReference>
<dbReference type="InterPro" id="IPR050463">
    <property type="entry name" value="Gfo/Idh/MocA_oxidrdct_glycsds"/>
</dbReference>
<evidence type="ECO:0000259" key="1">
    <source>
        <dbReference type="Pfam" id="PF01408"/>
    </source>
</evidence>
<feature type="domain" description="Gfo/Idh/MocA-like oxidoreductase bacterial type C-terminal" evidence="2">
    <location>
        <begin position="214"/>
        <end position="273"/>
    </location>
</feature>
<proteinExistence type="predicted"/>
<dbReference type="AlphaFoldDB" id="A0A7V2F5G9"/>
<dbReference type="Pfam" id="PF19051">
    <property type="entry name" value="GFO_IDH_MocA_C2"/>
    <property type="match status" value="1"/>
</dbReference>
<dbReference type="PANTHER" id="PTHR43818">
    <property type="entry name" value="BCDNA.GH03377"/>
    <property type="match status" value="1"/>
</dbReference>
<dbReference type="EMBL" id="DSGB01000003">
    <property type="protein sequence ID" value="HER95361.1"/>
    <property type="molecule type" value="Genomic_DNA"/>
</dbReference>
<dbReference type="SUPFAM" id="SSF51735">
    <property type="entry name" value="NAD(P)-binding Rossmann-fold domains"/>
    <property type="match status" value="1"/>
</dbReference>
<dbReference type="PROSITE" id="PS51318">
    <property type="entry name" value="TAT"/>
    <property type="match status" value="1"/>
</dbReference>
<dbReference type="SUPFAM" id="SSF55347">
    <property type="entry name" value="Glyceraldehyde-3-phosphate dehydrogenase-like, C-terminal domain"/>
    <property type="match status" value="1"/>
</dbReference>